<evidence type="ECO:0000256" key="8">
    <source>
        <dbReference type="SAM" id="SignalP"/>
    </source>
</evidence>
<reference evidence="9 10" key="1">
    <citation type="submission" date="2019-01" db="EMBL/GenBank/DDBJ databases">
        <title>Ancylomarina salipaludis sp. nov., isolated from a salt marsh.</title>
        <authorList>
            <person name="Yoon J.-H."/>
        </authorList>
    </citation>
    <scope>NUCLEOTIDE SEQUENCE [LARGE SCALE GENOMIC DNA]</scope>
    <source>
        <strain evidence="9 10">SHSM-M15</strain>
    </source>
</reference>
<keyword evidence="4" id="KW-0812">Transmembrane</keyword>
<dbReference type="Pfam" id="PF03349">
    <property type="entry name" value="Toluene_X"/>
    <property type="match status" value="1"/>
</dbReference>
<evidence type="ECO:0000256" key="7">
    <source>
        <dbReference type="ARBA" id="ARBA00023237"/>
    </source>
</evidence>
<dbReference type="Gene3D" id="2.40.160.60">
    <property type="entry name" value="Outer membrane protein transport protein (OMPP1/FadL/TodX)"/>
    <property type="match status" value="1"/>
</dbReference>
<proteinExistence type="inferred from homology"/>
<sequence length="496" mass="55718">MKRYITLLFLTVFSGILYAQTADDALRYSQQFYTGTARSTAMGGAFGALGGDFSSIGINPAGLAVYQSSEFTFTPTMEMRKSTSGNLNDDKFTLGLSNIGYVATFKPRITSKDGWQNFNFGIGYNRINNFRKSSISQILASETSMLDVFEANADGFTENQLNPTERLAYETYLLNPQDENPLDYDLPIFPGEKMNQRKTVEEKGSMGEFNISFGANYAHKLYLGATLGIQSINYKSTARFTESTLTNSASDLSNYYFEEYVKTTGVGANLKLGLIYKPNQNIRLGASLHTPTFFSMEDEFQNEMASHFKTEDLDGYSNYRDRTLRSNYTYNYRTPMKFTLSGAVVLSKKALLSLDYEFIDYSKAKFTDGQDDFDFNGTAEFPEANDIIKSSYESVGNLRAGLEYRVSSAFSLRGGFANYGNPYKSSAVDESYNVYSAGFGIRQGNFFFDAAYSYSNKDESFLYYNSTDLDGNIISSDRVNLEDENHQIKLSFGFKF</sequence>
<dbReference type="PANTHER" id="PTHR35093">
    <property type="entry name" value="OUTER MEMBRANE PROTEIN NMB0088-RELATED"/>
    <property type="match status" value="1"/>
</dbReference>
<evidence type="ECO:0000256" key="3">
    <source>
        <dbReference type="ARBA" id="ARBA00022452"/>
    </source>
</evidence>
<dbReference type="SUPFAM" id="SSF56935">
    <property type="entry name" value="Porins"/>
    <property type="match status" value="1"/>
</dbReference>
<accession>A0A4Q1JNA9</accession>
<evidence type="ECO:0000256" key="4">
    <source>
        <dbReference type="ARBA" id="ARBA00022692"/>
    </source>
</evidence>
<dbReference type="PANTHER" id="PTHR35093:SF8">
    <property type="entry name" value="OUTER MEMBRANE PROTEIN NMB0088-RELATED"/>
    <property type="match status" value="1"/>
</dbReference>
<dbReference type="InterPro" id="IPR005017">
    <property type="entry name" value="OMPP1/FadL/TodX"/>
</dbReference>
<evidence type="ECO:0000256" key="2">
    <source>
        <dbReference type="ARBA" id="ARBA00008163"/>
    </source>
</evidence>
<evidence type="ECO:0000313" key="9">
    <source>
        <dbReference type="EMBL" id="RXQ96184.1"/>
    </source>
</evidence>
<comment type="caution">
    <text evidence="9">The sequence shown here is derived from an EMBL/GenBank/DDBJ whole genome shotgun (WGS) entry which is preliminary data.</text>
</comment>
<evidence type="ECO:0008006" key="11">
    <source>
        <dbReference type="Google" id="ProtNLM"/>
    </source>
</evidence>
<evidence type="ECO:0000313" key="10">
    <source>
        <dbReference type="Proteomes" id="UP000289703"/>
    </source>
</evidence>
<dbReference type="EMBL" id="SAXA01000003">
    <property type="protein sequence ID" value="RXQ96184.1"/>
    <property type="molecule type" value="Genomic_DNA"/>
</dbReference>
<comment type="similarity">
    <text evidence="2">Belongs to the OmpP1/FadL family.</text>
</comment>
<dbReference type="Proteomes" id="UP000289703">
    <property type="component" value="Unassembled WGS sequence"/>
</dbReference>
<dbReference type="OrthoDB" id="9765571at2"/>
<name>A0A4Q1JNA9_9BACT</name>
<protein>
    <recommendedName>
        <fullName evidence="11">Transporter</fullName>
    </recommendedName>
</protein>
<feature type="chain" id="PRO_5020193329" description="Transporter" evidence="8">
    <location>
        <begin position="20"/>
        <end position="496"/>
    </location>
</feature>
<evidence type="ECO:0000256" key="6">
    <source>
        <dbReference type="ARBA" id="ARBA00023136"/>
    </source>
</evidence>
<keyword evidence="3" id="KW-1134">Transmembrane beta strand</keyword>
<evidence type="ECO:0000256" key="5">
    <source>
        <dbReference type="ARBA" id="ARBA00022729"/>
    </source>
</evidence>
<dbReference type="AlphaFoldDB" id="A0A4Q1JNA9"/>
<dbReference type="GO" id="GO:0015483">
    <property type="term" value="F:long-chain fatty acid transporting porin activity"/>
    <property type="evidence" value="ECO:0007669"/>
    <property type="project" value="TreeGrafter"/>
</dbReference>
<keyword evidence="7" id="KW-0998">Cell outer membrane</keyword>
<dbReference type="RefSeq" id="WP_129253529.1">
    <property type="nucleotide sequence ID" value="NZ_SAXA01000003.1"/>
</dbReference>
<keyword evidence="10" id="KW-1185">Reference proteome</keyword>
<evidence type="ECO:0000256" key="1">
    <source>
        <dbReference type="ARBA" id="ARBA00004571"/>
    </source>
</evidence>
<keyword evidence="5 8" id="KW-0732">Signal</keyword>
<feature type="signal peptide" evidence="8">
    <location>
        <begin position="1"/>
        <end position="19"/>
    </location>
</feature>
<organism evidence="9 10">
    <name type="scientific">Ancylomarina salipaludis</name>
    <dbReference type="NCBI Taxonomy" id="2501299"/>
    <lineage>
        <taxon>Bacteria</taxon>
        <taxon>Pseudomonadati</taxon>
        <taxon>Bacteroidota</taxon>
        <taxon>Bacteroidia</taxon>
        <taxon>Marinilabiliales</taxon>
        <taxon>Marinifilaceae</taxon>
        <taxon>Ancylomarina</taxon>
    </lineage>
</organism>
<comment type="subcellular location">
    <subcellularLocation>
        <location evidence="1">Cell outer membrane</location>
        <topology evidence="1">Multi-pass membrane protein</topology>
    </subcellularLocation>
</comment>
<gene>
    <name evidence="9" type="ORF">EO244_04930</name>
</gene>
<dbReference type="GO" id="GO:0009279">
    <property type="term" value="C:cell outer membrane"/>
    <property type="evidence" value="ECO:0007669"/>
    <property type="project" value="UniProtKB-SubCell"/>
</dbReference>
<keyword evidence="6" id="KW-0472">Membrane</keyword>